<gene>
    <name evidence="1" type="ORF">KPS_002593</name>
</gene>
<evidence type="ECO:0000313" key="2">
    <source>
        <dbReference type="Proteomes" id="UP001180616"/>
    </source>
</evidence>
<dbReference type="SUPFAM" id="SSF140663">
    <property type="entry name" value="TTHA0068-like"/>
    <property type="match status" value="1"/>
</dbReference>
<keyword evidence="2" id="KW-1185">Reference proteome</keyword>
<dbReference type="PANTHER" id="PTHR34796:SF1">
    <property type="entry name" value="EXPRESSED PROTEIN"/>
    <property type="match status" value="1"/>
</dbReference>
<dbReference type="EMBL" id="CP133659">
    <property type="protein sequence ID" value="WMW64557.1"/>
    <property type="molecule type" value="Genomic_DNA"/>
</dbReference>
<organism evidence="1 2">
    <name type="scientific">Nitratidesulfovibrio liaohensis</name>
    <dbReference type="NCBI Taxonomy" id="2604158"/>
    <lineage>
        <taxon>Bacteria</taxon>
        <taxon>Pseudomonadati</taxon>
        <taxon>Thermodesulfobacteriota</taxon>
        <taxon>Desulfovibrionia</taxon>
        <taxon>Desulfovibrionales</taxon>
        <taxon>Desulfovibrionaceae</taxon>
        <taxon>Nitratidesulfovibrio</taxon>
    </lineage>
</organism>
<dbReference type="InterPro" id="IPR023203">
    <property type="entry name" value="TTHA0068_sf"/>
</dbReference>
<dbReference type="Pfam" id="PF03745">
    <property type="entry name" value="DUF309"/>
    <property type="match status" value="1"/>
</dbReference>
<evidence type="ECO:0000313" key="1">
    <source>
        <dbReference type="EMBL" id="WMW64557.1"/>
    </source>
</evidence>
<dbReference type="InterPro" id="IPR005500">
    <property type="entry name" value="DUF309"/>
</dbReference>
<reference evidence="1" key="1">
    <citation type="submission" date="2023-09" db="EMBL/GenBank/DDBJ databases">
        <authorList>
            <consortium name="CW5 consortium"/>
            <person name="Lu C.-W."/>
        </authorList>
    </citation>
    <scope>NUCLEOTIDE SEQUENCE</scope>
    <source>
        <strain evidence="1">KPS</strain>
    </source>
</reference>
<protein>
    <submittedName>
        <fullName evidence="1">DUF309 domain-containing protein</fullName>
    </submittedName>
</protein>
<dbReference type="PANTHER" id="PTHR34796">
    <property type="entry name" value="EXPRESSED PROTEIN"/>
    <property type="match status" value="1"/>
</dbReference>
<dbReference type="RefSeq" id="WP_309540638.1">
    <property type="nucleotide sequence ID" value="NZ_CP133659.1"/>
</dbReference>
<sequence>MPDSRTPASHIPDGRTQDEIRRFDRALALFEAGAWFTCHEVLEHLWLDETRPQRDVYKGILQIAVGLLHEENGNRAGALRLLERGASHLAPFQPAWFGVALAALREEALRLRVVLADVPPGQRLDAERWKELLPRVSRTV</sequence>
<name>A0ABY9R087_9BACT</name>
<dbReference type="Gene3D" id="1.10.3450.10">
    <property type="entry name" value="TTHA0068-like"/>
    <property type="match status" value="1"/>
</dbReference>
<proteinExistence type="predicted"/>
<dbReference type="Proteomes" id="UP001180616">
    <property type="component" value="Chromosome"/>
</dbReference>
<accession>A0ABY9R087</accession>